<dbReference type="Gene3D" id="3.30.565.10">
    <property type="entry name" value="Histidine kinase-like ATPase, C-terminal domain"/>
    <property type="match status" value="1"/>
</dbReference>
<evidence type="ECO:0000313" key="15">
    <source>
        <dbReference type="Proteomes" id="UP000477680"/>
    </source>
</evidence>
<keyword evidence="9" id="KW-0067">ATP-binding</keyword>
<dbReference type="SUPFAM" id="SSF47384">
    <property type="entry name" value="Homodimeric domain of signal transducing histidine kinase"/>
    <property type="match status" value="1"/>
</dbReference>
<protein>
    <recommendedName>
        <fullName evidence="3">histidine kinase</fullName>
        <ecNumber evidence="3">2.7.13.3</ecNumber>
    </recommendedName>
</protein>
<dbReference type="SMART" id="SM00387">
    <property type="entry name" value="HATPase_c"/>
    <property type="match status" value="1"/>
</dbReference>
<feature type="domain" description="HAMP" evidence="13">
    <location>
        <begin position="4"/>
        <end position="56"/>
    </location>
</feature>
<evidence type="ECO:0000256" key="11">
    <source>
        <dbReference type="ARBA" id="ARBA00023012"/>
    </source>
</evidence>
<evidence type="ECO:0000256" key="9">
    <source>
        <dbReference type="ARBA" id="ARBA00022840"/>
    </source>
</evidence>
<evidence type="ECO:0000256" key="7">
    <source>
        <dbReference type="ARBA" id="ARBA00022741"/>
    </source>
</evidence>
<evidence type="ECO:0000256" key="2">
    <source>
        <dbReference type="ARBA" id="ARBA00004141"/>
    </source>
</evidence>
<keyword evidence="10" id="KW-1133">Transmembrane helix</keyword>
<keyword evidence="5" id="KW-0808">Transferase</keyword>
<dbReference type="InterPro" id="IPR003660">
    <property type="entry name" value="HAMP_dom"/>
</dbReference>
<dbReference type="InterPro" id="IPR036890">
    <property type="entry name" value="HATPase_C_sf"/>
</dbReference>
<evidence type="ECO:0000256" key="5">
    <source>
        <dbReference type="ARBA" id="ARBA00022679"/>
    </source>
</evidence>
<dbReference type="InterPro" id="IPR005467">
    <property type="entry name" value="His_kinase_dom"/>
</dbReference>
<keyword evidence="10" id="KW-0472">Membrane</keyword>
<evidence type="ECO:0000256" key="10">
    <source>
        <dbReference type="ARBA" id="ARBA00022989"/>
    </source>
</evidence>
<name>A0A6C0TWA6_9GAMM</name>
<dbReference type="Pfam" id="PF00512">
    <property type="entry name" value="HisKA"/>
    <property type="match status" value="1"/>
</dbReference>
<evidence type="ECO:0000256" key="1">
    <source>
        <dbReference type="ARBA" id="ARBA00000085"/>
    </source>
</evidence>
<dbReference type="PROSITE" id="PS50109">
    <property type="entry name" value="HIS_KIN"/>
    <property type="match status" value="1"/>
</dbReference>
<keyword evidence="7" id="KW-0547">Nucleotide-binding</keyword>
<dbReference type="Pfam" id="PF02518">
    <property type="entry name" value="HATPase_c"/>
    <property type="match status" value="1"/>
</dbReference>
<dbReference type="PANTHER" id="PTHR45436:SF14">
    <property type="entry name" value="SENSOR PROTEIN QSEC"/>
    <property type="match status" value="1"/>
</dbReference>
<dbReference type="PANTHER" id="PTHR45436">
    <property type="entry name" value="SENSOR HISTIDINE KINASE YKOH"/>
    <property type="match status" value="1"/>
</dbReference>
<keyword evidence="11" id="KW-0902">Two-component regulatory system</keyword>
<keyword evidence="15" id="KW-1185">Reference proteome</keyword>
<dbReference type="AlphaFoldDB" id="A0A6C0TWA6"/>
<gene>
    <name evidence="14" type="ORF">G3T16_00390</name>
</gene>
<evidence type="ECO:0000313" key="14">
    <source>
        <dbReference type="EMBL" id="QIB64102.1"/>
    </source>
</evidence>
<keyword evidence="6" id="KW-0812">Transmembrane</keyword>
<dbReference type="GO" id="GO:0000155">
    <property type="term" value="F:phosphorelay sensor kinase activity"/>
    <property type="evidence" value="ECO:0007669"/>
    <property type="project" value="InterPro"/>
</dbReference>
<evidence type="ECO:0000259" key="12">
    <source>
        <dbReference type="PROSITE" id="PS50109"/>
    </source>
</evidence>
<dbReference type="PROSITE" id="PS50885">
    <property type="entry name" value="HAMP"/>
    <property type="match status" value="1"/>
</dbReference>
<proteinExistence type="predicted"/>
<dbReference type="KEGG" id="kim:G3T16_00390"/>
<dbReference type="InterPro" id="IPR003594">
    <property type="entry name" value="HATPase_dom"/>
</dbReference>
<dbReference type="Gene3D" id="1.10.287.130">
    <property type="match status" value="1"/>
</dbReference>
<dbReference type="EMBL" id="CP048711">
    <property type="protein sequence ID" value="QIB64102.1"/>
    <property type="molecule type" value="Genomic_DNA"/>
</dbReference>
<accession>A0A6C0TWA6</accession>
<dbReference type="InterPro" id="IPR003661">
    <property type="entry name" value="HisK_dim/P_dom"/>
</dbReference>
<dbReference type="GO" id="GO:0005886">
    <property type="term" value="C:plasma membrane"/>
    <property type="evidence" value="ECO:0007669"/>
    <property type="project" value="TreeGrafter"/>
</dbReference>
<dbReference type="InterPro" id="IPR036097">
    <property type="entry name" value="HisK_dim/P_sf"/>
</dbReference>
<dbReference type="EC" id="2.7.13.3" evidence="3"/>
<dbReference type="CDD" id="cd00082">
    <property type="entry name" value="HisKA"/>
    <property type="match status" value="1"/>
</dbReference>
<keyword evidence="8" id="KW-0418">Kinase</keyword>
<dbReference type="SMART" id="SM00388">
    <property type="entry name" value="HisKA"/>
    <property type="match status" value="1"/>
</dbReference>
<sequence length="266" mass="28631">MGIRGGLRPLAALRDQLRRRTPENLDPVTVDRAPSELVPVVETLNELFNRVASSLAWEQRFANSAAHEFRTPLTAIKTHLHVASRVSGEPRRQALANAGKGVAQLQSVTEQLLLLSRLERNNAVASEGCLIDRAVEDVLEDLPGRERVRMENRCKEGRVALPRALVVVVLRNLIDNALKHSAGSCELILDCSDCEATAGGSHLRVTLRDRGGPGGSDSGSVSSESHGLGLPIVHMVVNQFGGSLVSEHNEAGGMDWQLALPLLSTG</sequence>
<dbReference type="GO" id="GO:0005524">
    <property type="term" value="F:ATP binding"/>
    <property type="evidence" value="ECO:0007669"/>
    <property type="project" value="UniProtKB-KW"/>
</dbReference>
<evidence type="ECO:0000256" key="3">
    <source>
        <dbReference type="ARBA" id="ARBA00012438"/>
    </source>
</evidence>
<feature type="domain" description="Histidine kinase" evidence="12">
    <location>
        <begin position="64"/>
        <end position="264"/>
    </location>
</feature>
<organism evidence="14 15">
    <name type="scientific">Kineobactrum salinum</name>
    <dbReference type="NCBI Taxonomy" id="2708301"/>
    <lineage>
        <taxon>Bacteria</taxon>
        <taxon>Pseudomonadati</taxon>
        <taxon>Pseudomonadota</taxon>
        <taxon>Gammaproteobacteria</taxon>
        <taxon>Cellvibrionales</taxon>
        <taxon>Halieaceae</taxon>
        <taxon>Kineobactrum</taxon>
    </lineage>
</organism>
<evidence type="ECO:0000256" key="8">
    <source>
        <dbReference type="ARBA" id="ARBA00022777"/>
    </source>
</evidence>
<evidence type="ECO:0000256" key="4">
    <source>
        <dbReference type="ARBA" id="ARBA00022553"/>
    </source>
</evidence>
<dbReference type="SUPFAM" id="SSF55874">
    <property type="entry name" value="ATPase domain of HSP90 chaperone/DNA topoisomerase II/histidine kinase"/>
    <property type="match status" value="1"/>
</dbReference>
<dbReference type="InterPro" id="IPR050428">
    <property type="entry name" value="TCS_sensor_his_kinase"/>
</dbReference>
<evidence type="ECO:0000256" key="6">
    <source>
        <dbReference type="ARBA" id="ARBA00022692"/>
    </source>
</evidence>
<comment type="catalytic activity">
    <reaction evidence="1">
        <text>ATP + protein L-histidine = ADP + protein N-phospho-L-histidine.</text>
        <dbReference type="EC" id="2.7.13.3"/>
    </reaction>
</comment>
<keyword evidence="4" id="KW-0597">Phosphoprotein</keyword>
<reference evidence="14 15" key="1">
    <citation type="submission" date="2020-02" db="EMBL/GenBank/DDBJ databases">
        <title>Genome sequencing for Kineobactrum sp. M2.</title>
        <authorList>
            <person name="Park S.-J."/>
        </authorList>
    </citation>
    <scope>NUCLEOTIDE SEQUENCE [LARGE SCALE GENOMIC DNA]</scope>
    <source>
        <strain evidence="14 15">M2</strain>
    </source>
</reference>
<evidence type="ECO:0000259" key="13">
    <source>
        <dbReference type="PROSITE" id="PS50885"/>
    </source>
</evidence>
<comment type="subcellular location">
    <subcellularLocation>
        <location evidence="2">Membrane</location>
        <topology evidence="2">Multi-pass membrane protein</topology>
    </subcellularLocation>
</comment>
<dbReference type="Proteomes" id="UP000477680">
    <property type="component" value="Chromosome"/>
</dbReference>